<dbReference type="Proteomes" id="UP000000600">
    <property type="component" value="Unassembled WGS sequence"/>
</dbReference>
<keyword evidence="3" id="KW-1185">Reference proteome</keyword>
<evidence type="ECO:0000313" key="2">
    <source>
        <dbReference type="EMBL" id="CAK80329.1"/>
    </source>
</evidence>
<dbReference type="OrthoDB" id="290414at2759"/>
<dbReference type="HOGENOM" id="CLU_793344_0_0_1"/>
<evidence type="ECO:0000313" key="3">
    <source>
        <dbReference type="Proteomes" id="UP000000600"/>
    </source>
</evidence>
<evidence type="ECO:0000256" key="1">
    <source>
        <dbReference type="SAM" id="Coils"/>
    </source>
</evidence>
<dbReference type="KEGG" id="ptm:GSPATT00015223001"/>
<dbReference type="OMA" id="KHDHEFA"/>
<dbReference type="EMBL" id="CT868363">
    <property type="protein sequence ID" value="CAK80329.1"/>
    <property type="molecule type" value="Genomic_DNA"/>
</dbReference>
<accession>A0DBB2</accession>
<protein>
    <submittedName>
        <fullName evidence="2">Uncharacterized protein</fullName>
    </submittedName>
</protein>
<keyword evidence="1" id="KW-0175">Coiled coil</keyword>
<organism evidence="2 3">
    <name type="scientific">Paramecium tetraurelia</name>
    <dbReference type="NCBI Taxonomy" id="5888"/>
    <lineage>
        <taxon>Eukaryota</taxon>
        <taxon>Sar</taxon>
        <taxon>Alveolata</taxon>
        <taxon>Ciliophora</taxon>
        <taxon>Intramacronucleata</taxon>
        <taxon>Oligohymenophorea</taxon>
        <taxon>Peniculida</taxon>
        <taxon>Parameciidae</taxon>
        <taxon>Paramecium</taxon>
    </lineage>
</organism>
<feature type="coiled-coil region" evidence="1">
    <location>
        <begin position="318"/>
        <end position="352"/>
    </location>
</feature>
<reference evidence="2 3" key="1">
    <citation type="journal article" date="2006" name="Nature">
        <title>Global trends of whole-genome duplications revealed by the ciliate Paramecium tetraurelia.</title>
        <authorList>
            <consortium name="Genoscope"/>
            <person name="Aury J.-M."/>
            <person name="Jaillon O."/>
            <person name="Duret L."/>
            <person name="Noel B."/>
            <person name="Jubin C."/>
            <person name="Porcel B.M."/>
            <person name="Segurens B."/>
            <person name="Daubin V."/>
            <person name="Anthouard V."/>
            <person name="Aiach N."/>
            <person name="Arnaiz O."/>
            <person name="Billaut A."/>
            <person name="Beisson J."/>
            <person name="Blanc I."/>
            <person name="Bouhouche K."/>
            <person name="Camara F."/>
            <person name="Duharcourt S."/>
            <person name="Guigo R."/>
            <person name="Gogendeau D."/>
            <person name="Katinka M."/>
            <person name="Keller A.-M."/>
            <person name="Kissmehl R."/>
            <person name="Klotz C."/>
            <person name="Koll F."/>
            <person name="Le Moue A."/>
            <person name="Lepere C."/>
            <person name="Malinsky S."/>
            <person name="Nowacki M."/>
            <person name="Nowak J.K."/>
            <person name="Plattner H."/>
            <person name="Poulain J."/>
            <person name="Ruiz F."/>
            <person name="Serrano V."/>
            <person name="Zagulski M."/>
            <person name="Dessen P."/>
            <person name="Betermier M."/>
            <person name="Weissenbach J."/>
            <person name="Scarpelli C."/>
            <person name="Schachter V."/>
            <person name="Sperling L."/>
            <person name="Meyer E."/>
            <person name="Cohen J."/>
            <person name="Wincker P."/>
        </authorList>
    </citation>
    <scope>NUCLEOTIDE SEQUENCE [LARGE SCALE GENOMIC DNA]</scope>
    <source>
        <strain evidence="2 3">Stock d4-2</strain>
    </source>
</reference>
<dbReference type="GeneID" id="5033511"/>
<dbReference type="AlphaFoldDB" id="A0DBB2"/>
<name>A0DBB2_PARTE</name>
<dbReference type="InParanoid" id="A0DBB2"/>
<gene>
    <name evidence="2" type="ORF">GSPATT00015223001</name>
</gene>
<dbReference type="RefSeq" id="XP_001447726.1">
    <property type="nucleotide sequence ID" value="XM_001447689.2"/>
</dbReference>
<proteinExistence type="predicted"/>
<sequence>MVKLINIQSDTQYNRHELFTQQSVKIIVLILICYKQIYCYENSKNGTCSYFAIVHYKLCKYQQTGWRRRTENKKTSWGKIAWNLSQLAFSGDSALQELADVLTSVTEQVKDLKHDHEFASDKAINVYISKNEKLDFGIDETVTFIARNTDYLDSQMHDYIVNINKRLENLDQNVNENRKQLEYLTFTRQKQNDKFLDTLSQYEHMVAQVDMCIALLQGIFANEQFIQVDRVKIITRKIFAATMLIGGIEMKELLETTESANYTDTRVQKYILEAFNNLRKQFVDHKNSDIAYDAEQQKQYEDQKHQLDGELLIFKKDIAELIYNLSVAEEKIRQIKDDIESNKQDQEFYKKEKEFIINGNQIEEKWKAKIIQEYNNQLLSIEKAMNLISQPDFWARNDQIKLNN</sequence>